<keyword evidence="2" id="KW-0326">Glycosidase</keyword>
<dbReference type="SUPFAM" id="SSF53590">
    <property type="entry name" value="Nucleoside hydrolase"/>
    <property type="match status" value="1"/>
</dbReference>
<dbReference type="InterPro" id="IPR001910">
    <property type="entry name" value="Inosine/uridine_hydrolase_dom"/>
</dbReference>
<name>A0ABP7ZY22_9MICO</name>
<dbReference type="InterPro" id="IPR023186">
    <property type="entry name" value="IUNH"/>
</dbReference>
<comment type="caution">
    <text evidence="4">The sequence shown here is derived from an EMBL/GenBank/DDBJ whole genome shotgun (WGS) entry which is preliminary data.</text>
</comment>
<dbReference type="Gene3D" id="3.90.245.10">
    <property type="entry name" value="Ribonucleoside hydrolase-like"/>
    <property type="match status" value="1"/>
</dbReference>
<organism evidence="4 5">
    <name type="scientific">Gryllotalpicola koreensis</name>
    <dbReference type="NCBI Taxonomy" id="993086"/>
    <lineage>
        <taxon>Bacteria</taxon>
        <taxon>Bacillati</taxon>
        <taxon>Actinomycetota</taxon>
        <taxon>Actinomycetes</taxon>
        <taxon>Micrococcales</taxon>
        <taxon>Microbacteriaceae</taxon>
        <taxon>Gryllotalpicola</taxon>
    </lineage>
</organism>
<feature type="domain" description="Inosine/uridine-preferring nucleoside hydrolase" evidence="3">
    <location>
        <begin position="21"/>
        <end position="290"/>
    </location>
</feature>
<dbReference type="PANTHER" id="PTHR12304:SF4">
    <property type="entry name" value="URIDINE NUCLEOSIDASE"/>
    <property type="match status" value="1"/>
</dbReference>
<keyword evidence="5" id="KW-1185">Reference proteome</keyword>
<accession>A0ABP7ZY22</accession>
<dbReference type="InterPro" id="IPR036452">
    <property type="entry name" value="Ribo_hydro-like"/>
</dbReference>
<reference evidence="5" key="1">
    <citation type="journal article" date="2019" name="Int. J. Syst. Evol. Microbiol.">
        <title>The Global Catalogue of Microorganisms (GCM) 10K type strain sequencing project: providing services to taxonomists for standard genome sequencing and annotation.</title>
        <authorList>
            <consortium name="The Broad Institute Genomics Platform"/>
            <consortium name="The Broad Institute Genome Sequencing Center for Infectious Disease"/>
            <person name="Wu L."/>
            <person name="Ma J."/>
        </authorList>
    </citation>
    <scope>NUCLEOTIDE SEQUENCE [LARGE SCALE GENOMIC DNA]</scope>
    <source>
        <strain evidence="5">JCM 17591</strain>
    </source>
</reference>
<gene>
    <name evidence="4" type="ORF">GCM10022287_15020</name>
</gene>
<dbReference type="GO" id="GO:0016787">
    <property type="term" value="F:hydrolase activity"/>
    <property type="evidence" value="ECO:0007669"/>
    <property type="project" value="UniProtKB-KW"/>
</dbReference>
<dbReference type="Pfam" id="PF01156">
    <property type="entry name" value="IU_nuc_hydro"/>
    <property type="match status" value="1"/>
</dbReference>
<dbReference type="PANTHER" id="PTHR12304">
    <property type="entry name" value="INOSINE-URIDINE PREFERRING NUCLEOSIDE HYDROLASE"/>
    <property type="match status" value="1"/>
</dbReference>
<protein>
    <submittedName>
        <fullName evidence="4">Nucleoside hydrolase</fullName>
    </submittedName>
</protein>
<evidence type="ECO:0000259" key="3">
    <source>
        <dbReference type="Pfam" id="PF01156"/>
    </source>
</evidence>
<keyword evidence="1 4" id="KW-0378">Hydrolase</keyword>
<evidence type="ECO:0000313" key="5">
    <source>
        <dbReference type="Proteomes" id="UP001501079"/>
    </source>
</evidence>
<sequence length="305" mass="32363">MRVASVIDLGENSTVPPHRRVILDTDIGSDVDDALALALLLGSPTARLIGITTVYGDTVLRARLAARVAGSAGWTGPVHAGRAETLSGKEVWWAGHEGALYDDLDAERVASENAVQYLIDQVAAAPGAIDVVAIGPLTNIATAISADERFAGSVRHLYVMGGAFGDDEPEHNFRSDVAAARIVFAAGIPTTVAALEITRQVRIEQESLDRIAAAGELGRILLAEIEQWWRYWDATWNVPHDPVTVLTMTEPELFTYSAPGRISVADDGTSILHEGEGTTRIVTALDGNAVADRIVDGVVRAGRAG</sequence>
<evidence type="ECO:0000313" key="4">
    <source>
        <dbReference type="EMBL" id="GAA4173102.1"/>
    </source>
</evidence>
<proteinExistence type="predicted"/>
<evidence type="ECO:0000256" key="2">
    <source>
        <dbReference type="ARBA" id="ARBA00023295"/>
    </source>
</evidence>
<evidence type="ECO:0000256" key="1">
    <source>
        <dbReference type="ARBA" id="ARBA00022801"/>
    </source>
</evidence>
<dbReference type="Proteomes" id="UP001501079">
    <property type="component" value="Unassembled WGS sequence"/>
</dbReference>
<dbReference type="EMBL" id="BAABBW010000002">
    <property type="protein sequence ID" value="GAA4173102.1"/>
    <property type="molecule type" value="Genomic_DNA"/>
</dbReference>